<dbReference type="RefSeq" id="WP_156866461.1">
    <property type="nucleotide sequence ID" value="NZ_JAOEGE010000001.1"/>
</dbReference>
<name>A0ABD6HUI0_SERMA</name>
<organism evidence="1 2">
    <name type="scientific">Serratia marcescens</name>
    <dbReference type="NCBI Taxonomy" id="615"/>
    <lineage>
        <taxon>Bacteria</taxon>
        <taxon>Pseudomonadati</taxon>
        <taxon>Pseudomonadota</taxon>
        <taxon>Gammaproteobacteria</taxon>
        <taxon>Enterobacterales</taxon>
        <taxon>Yersiniaceae</taxon>
        <taxon>Serratia</taxon>
    </lineage>
</organism>
<protein>
    <submittedName>
        <fullName evidence="1">Uncharacterized protein</fullName>
    </submittedName>
</protein>
<reference evidence="1 2" key="1">
    <citation type="submission" date="2019-11" db="EMBL/GenBank/DDBJ databases">
        <title>Whole genome sequence of a plant growth promoting strain Serratia marcescens BTL07 isolated from the rhizoplane of Chili (Capsicum annuum).</title>
        <authorList>
            <person name="Dutta S."/>
            <person name="Khatun A."/>
            <person name="Gupta D.R."/>
            <person name="Surovy M.Z."/>
            <person name="Rahman M.M."/>
            <person name="Mahmud N.U."/>
            <person name="Emes R."/>
            <person name="Warry A."/>
            <person name="West H."/>
            <person name="Clarke M.L."/>
            <person name="Islam M.T."/>
        </authorList>
    </citation>
    <scope>NUCLEOTIDE SEQUENCE [LARGE SCALE GENOMIC DNA]</scope>
    <source>
        <strain evidence="1 2">BTL07</strain>
    </source>
</reference>
<dbReference type="AlphaFoldDB" id="A0ABD6HUI0"/>
<accession>A0ABD6HUI0</accession>
<evidence type="ECO:0000313" key="2">
    <source>
        <dbReference type="Proteomes" id="UP000443014"/>
    </source>
</evidence>
<evidence type="ECO:0000313" key="1">
    <source>
        <dbReference type="EMBL" id="MVF06047.1"/>
    </source>
</evidence>
<proteinExistence type="predicted"/>
<dbReference type="Proteomes" id="UP000443014">
    <property type="component" value="Unassembled WGS sequence"/>
</dbReference>
<dbReference type="EMBL" id="WNKC01000007">
    <property type="protein sequence ID" value="MVF06047.1"/>
    <property type="molecule type" value="Genomic_DNA"/>
</dbReference>
<sequence length="219" mass="24881">MRPVVRRNALLKLNEARCRQGYGVFQCAQLARQSEYKIALQLYGYKAVTRALLEVIGNNGLTGSEINALMWPPRGRPNDELDRLPKSRLQSQLLELFNMHLHDINKKVGDEYGKTLLNGFFDLFVSDTGESIVYNILIFISHVEGVGGYNLGVSSLNDALRKHIRPIVCLTNERFGNIALFNSRSTFEFDSGEEYYGPFEQIKLKITVPRRGVVTFSFD</sequence>
<comment type="caution">
    <text evidence="1">The sequence shown here is derived from an EMBL/GenBank/DDBJ whole genome shotgun (WGS) entry which is preliminary data.</text>
</comment>
<gene>
    <name evidence="1" type="ORF">GMA22_22680</name>
</gene>